<evidence type="ECO:0000256" key="3">
    <source>
        <dbReference type="ARBA" id="ARBA00022679"/>
    </source>
</evidence>
<dbReference type="Gene3D" id="1.10.940.10">
    <property type="entry name" value="NusB-like"/>
    <property type="match status" value="1"/>
</dbReference>
<feature type="binding site" evidence="6">
    <location>
        <position position="346"/>
    </location>
    <ligand>
        <name>S-adenosyl-L-methionine</name>
        <dbReference type="ChEBI" id="CHEBI:59789"/>
    </ligand>
</feature>
<sequence>MKPSATTDSDQTPAAGTRSGSLSALLQLAASGLLQIRKGRSGAVALDGAAPGLRPGAQALLYHVLRHLGLAEALRSRLAPRTPPPAADALLCTALALAAAPEDMPYEGFTLVNQAVEAAKGDAATRKQAAFINACMRRFLRERDALLAAVAADPIARWNHPRWWIARMQKEWPDDWQSVLAANNSQAPMVLRINGQKTTLAQYMKALEAINIRANEQPPHGVVLERAVAVHHLPGFAEGVVSVQDLSAQRAAPLLLAGFPPGAQLRVLDACAAPGGKTAHLLECAGTSAQIRVTALDIDPVRCKRIEQNLSRIGLQAQVLAHDAAKPQDWWQQCCAGEPFDAILLDAPCTASGIVRRHPDVRWLRRESDIGQLAQVQARLLAALWPLVKPGGRLLYCTCSVFRPEGDDQIKLFLAHNSDARLLPSPGHILPAAADSRNGLPDNVHGGQDGFYFALLQKMER</sequence>
<dbReference type="PROSITE" id="PS01153">
    <property type="entry name" value="NOL1_NOP2_SUN"/>
    <property type="match status" value="1"/>
</dbReference>
<accession>A0A398CD04</accession>
<dbReference type="InterPro" id="IPR004573">
    <property type="entry name" value="rRNA_ssu_MeTfrase_B"/>
</dbReference>
<feature type="binding site" evidence="6">
    <location>
        <begin position="271"/>
        <end position="277"/>
    </location>
    <ligand>
        <name>S-adenosyl-L-methionine</name>
        <dbReference type="ChEBI" id="CHEBI:59789"/>
    </ligand>
</feature>
<dbReference type="CDD" id="cd02440">
    <property type="entry name" value="AdoMet_MTases"/>
    <property type="match status" value="1"/>
</dbReference>
<dbReference type="InterPro" id="IPR018314">
    <property type="entry name" value="RsmB/NOL1/NOP2-like_CS"/>
</dbReference>
<evidence type="ECO:0000256" key="2">
    <source>
        <dbReference type="ARBA" id="ARBA00022603"/>
    </source>
</evidence>
<keyword evidence="4 6" id="KW-0949">S-adenosyl-L-methionine</keyword>
<dbReference type="InterPro" id="IPR049560">
    <property type="entry name" value="MeTrfase_RsmB-F_NOP2_cat"/>
</dbReference>
<reference evidence="8 9" key="1">
    <citation type="submission" date="2018-09" db="EMBL/GenBank/DDBJ databases">
        <title>Draft genome of Simplicispira sp. NY-02.</title>
        <authorList>
            <person name="Im W.T."/>
        </authorList>
    </citation>
    <scope>NUCLEOTIDE SEQUENCE [LARGE SCALE GENOMIC DNA]</scope>
    <source>
        <strain evidence="8 9">NY-02</strain>
    </source>
</reference>
<dbReference type="InterPro" id="IPR035926">
    <property type="entry name" value="NusB-like_sf"/>
</dbReference>
<keyword evidence="9" id="KW-1185">Reference proteome</keyword>
<dbReference type="OrthoDB" id="9810297at2"/>
<dbReference type="RefSeq" id="WP_119110152.1">
    <property type="nucleotide sequence ID" value="NZ_QXJC01000007.1"/>
</dbReference>
<dbReference type="EMBL" id="QXJC01000007">
    <property type="protein sequence ID" value="RID97486.1"/>
    <property type="molecule type" value="Genomic_DNA"/>
</dbReference>
<evidence type="ECO:0000313" key="8">
    <source>
        <dbReference type="EMBL" id="RID97486.1"/>
    </source>
</evidence>
<keyword evidence="2 6" id="KW-0489">Methyltransferase</keyword>
<dbReference type="InterPro" id="IPR054728">
    <property type="entry name" value="RsmB-like_ferredoxin"/>
</dbReference>
<feature type="binding site" evidence="6">
    <location>
        <position position="323"/>
    </location>
    <ligand>
        <name>S-adenosyl-L-methionine</name>
        <dbReference type="ChEBI" id="CHEBI:59789"/>
    </ligand>
</feature>
<dbReference type="GO" id="GO:0003723">
    <property type="term" value="F:RNA binding"/>
    <property type="evidence" value="ECO:0007669"/>
    <property type="project" value="UniProtKB-UniRule"/>
</dbReference>
<gene>
    <name evidence="8" type="primary">rsmB</name>
    <name evidence="8" type="ORF">D3F03_13885</name>
</gene>
<keyword evidence="5 6" id="KW-0694">RNA-binding</keyword>
<dbReference type="Pfam" id="PF22458">
    <property type="entry name" value="RsmF-B_ferredox"/>
    <property type="match status" value="1"/>
</dbReference>
<keyword evidence="3 6" id="KW-0808">Transferase</keyword>
<feature type="binding site" evidence="6">
    <location>
        <position position="297"/>
    </location>
    <ligand>
        <name>S-adenosyl-L-methionine</name>
        <dbReference type="ChEBI" id="CHEBI:59789"/>
    </ligand>
</feature>
<dbReference type="SUPFAM" id="SSF53335">
    <property type="entry name" value="S-adenosyl-L-methionine-dependent methyltransferases"/>
    <property type="match status" value="1"/>
</dbReference>
<dbReference type="Proteomes" id="UP000266302">
    <property type="component" value="Unassembled WGS sequence"/>
</dbReference>
<dbReference type="AlphaFoldDB" id="A0A398CD04"/>
<name>A0A398CD04_9BURK</name>
<dbReference type="PANTHER" id="PTHR22807:SF61">
    <property type="entry name" value="NOL1_NOP2_SUN FAMILY PROTEIN _ ANTITERMINATION NUSB DOMAIN-CONTAINING PROTEIN"/>
    <property type="match status" value="1"/>
</dbReference>
<protein>
    <submittedName>
        <fullName evidence="8">16S rRNA (Cytosine(967)-C(5))-methyltransferase RsmB</fullName>
    </submittedName>
</protein>
<dbReference type="NCBIfam" id="NF008149">
    <property type="entry name" value="PRK10901.1"/>
    <property type="match status" value="1"/>
</dbReference>
<dbReference type="GO" id="GO:0008649">
    <property type="term" value="F:rRNA methyltransferase activity"/>
    <property type="evidence" value="ECO:0007669"/>
    <property type="project" value="InterPro"/>
</dbReference>
<feature type="active site" description="Nucleophile" evidence="6">
    <location>
        <position position="399"/>
    </location>
</feature>
<organism evidence="8 9">
    <name type="scientific">Simplicispira hankyongi</name>
    <dbReference type="NCBI Taxonomy" id="2315688"/>
    <lineage>
        <taxon>Bacteria</taxon>
        <taxon>Pseudomonadati</taxon>
        <taxon>Pseudomonadota</taxon>
        <taxon>Betaproteobacteria</taxon>
        <taxon>Burkholderiales</taxon>
        <taxon>Comamonadaceae</taxon>
        <taxon>Simplicispira</taxon>
    </lineage>
</organism>
<comment type="similarity">
    <text evidence="1 6">Belongs to the class I-like SAM-binding methyltransferase superfamily. RsmB/NOP family.</text>
</comment>
<dbReference type="InterPro" id="IPR001678">
    <property type="entry name" value="MeTrfase_RsmB-F_NOP2_dom"/>
</dbReference>
<dbReference type="PROSITE" id="PS51686">
    <property type="entry name" value="SAM_MT_RSMB_NOP"/>
    <property type="match status" value="1"/>
</dbReference>
<dbReference type="InterPro" id="IPR023267">
    <property type="entry name" value="RCMT"/>
</dbReference>
<dbReference type="SUPFAM" id="SSF48013">
    <property type="entry name" value="NusB-like"/>
    <property type="match status" value="1"/>
</dbReference>
<dbReference type="Gene3D" id="3.30.70.1170">
    <property type="entry name" value="Sun protein, domain 3"/>
    <property type="match status" value="1"/>
</dbReference>
<dbReference type="PRINTS" id="PR02008">
    <property type="entry name" value="RCMTFAMILY"/>
</dbReference>
<evidence type="ECO:0000313" key="9">
    <source>
        <dbReference type="Proteomes" id="UP000266302"/>
    </source>
</evidence>
<evidence type="ECO:0000259" key="7">
    <source>
        <dbReference type="PROSITE" id="PS51686"/>
    </source>
</evidence>
<proteinExistence type="inferred from homology"/>
<feature type="domain" description="SAM-dependent MTase RsmB/NOP-type" evidence="7">
    <location>
        <begin position="179"/>
        <end position="459"/>
    </location>
</feature>
<dbReference type="InterPro" id="IPR029063">
    <property type="entry name" value="SAM-dependent_MTases_sf"/>
</dbReference>
<dbReference type="Gene3D" id="3.40.50.150">
    <property type="entry name" value="Vaccinia Virus protein VP39"/>
    <property type="match status" value="1"/>
</dbReference>
<dbReference type="PANTHER" id="PTHR22807">
    <property type="entry name" value="NOP2 YEAST -RELATED NOL1/NOP2/FMU SUN DOMAIN-CONTAINING"/>
    <property type="match status" value="1"/>
</dbReference>
<dbReference type="Gene3D" id="1.10.287.730">
    <property type="entry name" value="Helix hairpin bin"/>
    <property type="match status" value="1"/>
</dbReference>
<evidence type="ECO:0000256" key="1">
    <source>
        <dbReference type="ARBA" id="ARBA00007494"/>
    </source>
</evidence>
<dbReference type="Pfam" id="PF01189">
    <property type="entry name" value="Methyltr_RsmB-F"/>
    <property type="match status" value="1"/>
</dbReference>
<comment type="caution">
    <text evidence="8">The sequence shown here is derived from an EMBL/GenBank/DDBJ whole genome shotgun (WGS) entry which is preliminary data.</text>
</comment>
<dbReference type="NCBIfam" id="TIGR00563">
    <property type="entry name" value="rsmB"/>
    <property type="match status" value="1"/>
</dbReference>
<evidence type="ECO:0000256" key="6">
    <source>
        <dbReference type="PROSITE-ProRule" id="PRU01023"/>
    </source>
</evidence>
<evidence type="ECO:0000256" key="5">
    <source>
        <dbReference type="ARBA" id="ARBA00022884"/>
    </source>
</evidence>
<evidence type="ECO:0000256" key="4">
    <source>
        <dbReference type="ARBA" id="ARBA00022691"/>
    </source>
</evidence>